<proteinExistence type="predicted"/>
<accession>A0AAY4BXX6</accession>
<keyword evidence="3" id="KW-1185">Reference proteome</keyword>
<evidence type="ECO:0000313" key="2">
    <source>
        <dbReference type="Ensembl" id="ENSDCDP00010025467.1"/>
    </source>
</evidence>
<reference evidence="2" key="2">
    <citation type="submission" date="2025-08" db="UniProtKB">
        <authorList>
            <consortium name="Ensembl"/>
        </authorList>
    </citation>
    <scope>IDENTIFICATION</scope>
</reference>
<gene>
    <name evidence="2" type="primary">TMEM167B</name>
</gene>
<dbReference type="Ensembl" id="ENSDCDT00010031561.1">
    <property type="protein sequence ID" value="ENSDCDP00010025467.1"/>
    <property type="gene ID" value="ENSDCDG00010016207.1"/>
</dbReference>
<reference evidence="2" key="3">
    <citation type="submission" date="2025-09" db="UniProtKB">
        <authorList>
            <consortium name="Ensembl"/>
        </authorList>
    </citation>
    <scope>IDENTIFICATION</scope>
</reference>
<name>A0AAY4BXX6_9TELE</name>
<organism evidence="2 3">
    <name type="scientific">Denticeps clupeoides</name>
    <name type="common">denticle herring</name>
    <dbReference type="NCBI Taxonomy" id="299321"/>
    <lineage>
        <taxon>Eukaryota</taxon>
        <taxon>Metazoa</taxon>
        <taxon>Chordata</taxon>
        <taxon>Craniata</taxon>
        <taxon>Vertebrata</taxon>
        <taxon>Euteleostomi</taxon>
        <taxon>Actinopterygii</taxon>
        <taxon>Neopterygii</taxon>
        <taxon>Teleostei</taxon>
        <taxon>Clupei</taxon>
        <taxon>Clupeiformes</taxon>
        <taxon>Denticipitoidei</taxon>
        <taxon>Denticipitidae</taxon>
        <taxon>Denticeps</taxon>
    </lineage>
</organism>
<sequence length="110" mass="12783">TQGDGINAEDKFHCVHRVLCCCVSHVTITSLFQQRKSFMSALLKLLWGSGNFILPLTFSKCLRFQLSLMLYVCVCVCVFIYVCIHIFYVCVHKYKVYIYTNNVNKWWPSG</sequence>
<feature type="transmembrane region" description="Helical" evidence="1">
    <location>
        <begin position="68"/>
        <end position="91"/>
    </location>
</feature>
<evidence type="ECO:0000313" key="3">
    <source>
        <dbReference type="Proteomes" id="UP000694580"/>
    </source>
</evidence>
<dbReference type="Proteomes" id="UP000694580">
    <property type="component" value="Chromosome 2"/>
</dbReference>
<dbReference type="AlphaFoldDB" id="A0AAY4BXX6"/>
<protein>
    <submittedName>
        <fullName evidence="2">Uncharacterized protein</fullName>
    </submittedName>
</protein>
<evidence type="ECO:0000256" key="1">
    <source>
        <dbReference type="SAM" id="Phobius"/>
    </source>
</evidence>
<feature type="transmembrane region" description="Helical" evidence="1">
    <location>
        <begin position="38"/>
        <end position="56"/>
    </location>
</feature>
<reference evidence="2 3" key="1">
    <citation type="submission" date="2020-06" db="EMBL/GenBank/DDBJ databases">
        <authorList>
            <consortium name="Wellcome Sanger Institute Data Sharing"/>
        </authorList>
    </citation>
    <scope>NUCLEOTIDE SEQUENCE [LARGE SCALE GENOMIC DNA]</scope>
</reference>
<keyword evidence="1" id="KW-0472">Membrane</keyword>
<keyword evidence="1" id="KW-1133">Transmembrane helix</keyword>
<keyword evidence="1" id="KW-0812">Transmembrane</keyword>